<proteinExistence type="predicted"/>
<comment type="caution">
    <text evidence="1">The sequence shown here is derived from an EMBL/GenBank/DDBJ whole genome shotgun (WGS) entry which is preliminary data.</text>
</comment>
<gene>
    <name evidence="1" type="ORF">OXD698_LOCUS49859</name>
</gene>
<protein>
    <submittedName>
        <fullName evidence="1">Uncharacterized protein</fullName>
    </submittedName>
</protein>
<name>A0A820MBM1_9BILA</name>
<reference evidence="1" key="1">
    <citation type="submission" date="2021-02" db="EMBL/GenBank/DDBJ databases">
        <authorList>
            <person name="Nowell W R."/>
        </authorList>
    </citation>
    <scope>NUCLEOTIDE SEQUENCE</scope>
</reference>
<dbReference type="EMBL" id="CAJOAZ010022999">
    <property type="protein sequence ID" value="CAF4371371.1"/>
    <property type="molecule type" value="Genomic_DNA"/>
</dbReference>
<evidence type="ECO:0000313" key="2">
    <source>
        <dbReference type="Proteomes" id="UP000663844"/>
    </source>
</evidence>
<sequence>MVQYFATEREKPWIQSIEDLKMCGKIGCNRIGITEQSHHADYFKKEVMNDIEINYYHLNHSLTSYTKLLDYHIDVAIVDSSSADYITQTDHCDIEMAGLPFGRTNFGVA</sequence>
<dbReference type="Gene3D" id="3.40.190.10">
    <property type="entry name" value="Periplasmic binding protein-like II"/>
    <property type="match status" value="1"/>
</dbReference>
<dbReference type="SUPFAM" id="SSF53850">
    <property type="entry name" value="Periplasmic binding protein-like II"/>
    <property type="match status" value="1"/>
</dbReference>
<evidence type="ECO:0000313" key="1">
    <source>
        <dbReference type="EMBL" id="CAF4371371.1"/>
    </source>
</evidence>
<accession>A0A820MBM1</accession>
<dbReference type="AlphaFoldDB" id="A0A820MBM1"/>
<organism evidence="1 2">
    <name type="scientific">Adineta steineri</name>
    <dbReference type="NCBI Taxonomy" id="433720"/>
    <lineage>
        <taxon>Eukaryota</taxon>
        <taxon>Metazoa</taxon>
        <taxon>Spiralia</taxon>
        <taxon>Gnathifera</taxon>
        <taxon>Rotifera</taxon>
        <taxon>Eurotatoria</taxon>
        <taxon>Bdelloidea</taxon>
        <taxon>Adinetida</taxon>
        <taxon>Adinetidae</taxon>
        <taxon>Adineta</taxon>
    </lineage>
</organism>
<dbReference type="Proteomes" id="UP000663844">
    <property type="component" value="Unassembled WGS sequence"/>
</dbReference>
<feature type="non-terminal residue" evidence="1">
    <location>
        <position position="109"/>
    </location>
</feature>